<protein>
    <submittedName>
        <fullName evidence="2">Uncharacterized protein</fullName>
    </submittedName>
</protein>
<evidence type="ECO:0000313" key="2">
    <source>
        <dbReference type="EMBL" id="EGT54760.1"/>
    </source>
</evidence>
<feature type="compositionally biased region" description="Basic residues" evidence="1">
    <location>
        <begin position="407"/>
        <end position="419"/>
    </location>
</feature>
<evidence type="ECO:0000313" key="3">
    <source>
        <dbReference type="Proteomes" id="UP000008068"/>
    </source>
</evidence>
<accession>G0PG33</accession>
<dbReference type="OMA" id="MSICERI"/>
<feature type="compositionally biased region" description="Basic and acidic residues" evidence="1">
    <location>
        <begin position="78"/>
        <end position="87"/>
    </location>
</feature>
<reference evidence="3" key="1">
    <citation type="submission" date="2011-07" db="EMBL/GenBank/DDBJ databases">
        <authorList>
            <consortium name="Caenorhabditis brenneri Sequencing and Analysis Consortium"/>
            <person name="Wilson R.K."/>
        </authorList>
    </citation>
    <scope>NUCLEOTIDE SEQUENCE [LARGE SCALE GENOMIC DNA]</scope>
    <source>
        <strain evidence="3">PB2801</strain>
    </source>
</reference>
<evidence type="ECO:0000256" key="1">
    <source>
        <dbReference type="SAM" id="MobiDB-lite"/>
    </source>
</evidence>
<feature type="region of interest" description="Disordered" evidence="1">
    <location>
        <begin position="215"/>
        <end position="236"/>
    </location>
</feature>
<dbReference type="Proteomes" id="UP000008068">
    <property type="component" value="Unassembled WGS sequence"/>
</dbReference>
<feature type="region of interest" description="Disordered" evidence="1">
    <location>
        <begin position="453"/>
        <end position="487"/>
    </location>
</feature>
<name>G0PG33_CAEBE</name>
<organism evidence="3">
    <name type="scientific">Caenorhabditis brenneri</name>
    <name type="common">Nematode worm</name>
    <dbReference type="NCBI Taxonomy" id="135651"/>
    <lineage>
        <taxon>Eukaryota</taxon>
        <taxon>Metazoa</taxon>
        <taxon>Ecdysozoa</taxon>
        <taxon>Nematoda</taxon>
        <taxon>Chromadorea</taxon>
        <taxon>Rhabditida</taxon>
        <taxon>Rhabditina</taxon>
        <taxon>Rhabditomorpha</taxon>
        <taxon>Rhabditoidea</taxon>
        <taxon>Rhabditidae</taxon>
        <taxon>Peloderinae</taxon>
        <taxon>Caenorhabditis</taxon>
    </lineage>
</organism>
<keyword evidence="3" id="KW-1185">Reference proteome</keyword>
<gene>
    <name evidence="2" type="ORF">CAEBREN_11920</name>
</gene>
<feature type="region of interest" description="Disordered" evidence="1">
    <location>
        <begin position="347"/>
        <end position="425"/>
    </location>
</feature>
<dbReference type="FunCoup" id="G0PG33">
    <property type="interactions" value="213"/>
</dbReference>
<dbReference type="InParanoid" id="G0PG33"/>
<proteinExistence type="predicted"/>
<sequence>MEVNEEGILTRSSLADSGVSMSGGSTTPTTSLDKRLVATPGCRRPMSMCERMLVERARDQFSQQRRPPISVRTTSLHRKSDDRRVEGARSNSEPPAFFSHVTQDVKKRESPQRHDDNATEQRLLHDEEESLLAMMNDGIAYVDYLINKTEEMTRKLNESTDSEGICADMGYRKSSSSGRGSMTSSSIIQTDRMFLSTMSTPRRPPSRIPALMTKSLHAPRSNSTPQRGPSAYGSGEQLCHQEYGSYRWEYGRQQETEMLLSRSQDRRQQRASSYDPRCLLALHPSSSLRLSTSASASIYSTPSASSFSRLLPKRPKWIRHQPTVLLAESTVSLDSLGGCQMKKSTGGFYLDSDEDSDSGEDSVDPGDSMEEGTPKKRPKKLSLRKLKEKNRKKFRKSMSTNSSNGKREKRTSPRKRRPKPTFVPGCTKCGEVHMSLACVPVAPPAPAPVPAVKKEIIGGQDNNNNAPQKDRNGTPSSPPAPVPVKKGQFQEFFRENRIFSYKI</sequence>
<feature type="compositionally biased region" description="Acidic residues" evidence="1">
    <location>
        <begin position="351"/>
        <end position="370"/>
    </location>
</feature>
<dbReference type="OrthoDB" id="5875661at2759"/>
<feature type="compositionally biased region" description="Basic and acidic residues" evidence="1">
    <location>
        <begin position="103"/>
        <end position="122"/>
    </location>
</feature>
<feature type="compositionally biased region" description="Basic residues" evidence="1">
    <location>
        <begin position="375"/>
        <end position="396"/>
    </location>
</feature>
<feature type="compositionally biased region" description="Low complexity" evidence="1">
    <location>
        <begin position="17"/>
        <end position="31"/>
    </location>
</feature>
<feature type="region of interest" description="Disordered" evidence="1">
    <location>
        <begin position="58"/>
        <end position="122"/>
    </location>
</feature>
<feature type="region of interest" description="Disordered" evidence="1">
    <location>
        <begin position="1"/>
        <end position="32"/>
    </location>
</feature>
<dbReference type="STRING" id="135651.G0PG33"/>
<dbReference type="EMBL" id="GL380396">
    <property type="protein sequence ID" value="EGT54760.1"/>
    <property type="molecule type" value="Genomic_DNA"/>
</dbReference>
<dbReference type="HOGENOM" id="CLU_542096_0_0_1"/>
<dbReference type="AlphaFoldDB" id="G0PG33"/>
<dbReference type="eggNOG" id="KOG4280">
    <property type="taxonomic scope" value="Eukaryota"/>
</dbReference>